<dbReference type="EMBL" id="JPMV01000027">
    <property type="protein sequence ID" value="KGI80772.1"/>
    <property type="molecule type" value="Genomic_DNA"/>
</dbReference>
<evidence type="ECO:0000313" key="3">
    <source>
        <dbReference type="EMBL" id="ASU79251.1"/>
    </source>
</evidence>
<keyword evidence="2" id="KW-0812">Transmembrane</keyword>
<feature type="compositionally biased region" description="Pro residues" evidence="1">
    <location>
        <begin position="7"/>
        <end position="17"/>
    </location>
</feature>
<dbReference type="EMBL" id="CP022752">
    <property type="protein sequence ID" value="ASU79251.1"/>
    <property type="molecule type" value="Genomic_DNA"/>
</dbReference>
<protein>
    <recommendedName>
        <fullName evidence="7">DUF4878 domain-containing protein</fullName>
    </recommendedName>
</protein>
<keyword evidence="2" id="KW-1133">Transmembrane helix</keyword>
<reference evidence="4 5" key="1">
    <citation type="journal article" date="2014" name="PLoS ONE">
        <title>Identification and Characterization of a New Erythromycin Biosynthetic Gene Cluster in Actinopolyspora erythraea YIM90600, a Novel Erythronolide-Producing Halophilic Actinomycete Isolated from Salt Field.</title>
        <authorList>
            <person name="Chen D."/>
            <person name="Feng J."/>
            <person name="Huang L."/>
            <person name="Zhang Q."/>
            <person name="Wu J."/>
            <person name="Zhu X."/>
            <person name="Duan Y."/>
            <person name="Xu Z."/>
        </authorList>
    </citation>
    <scope>NUCLEOTIDE SEQUENCE [LARGE SCALE GENOMIC DNA]</scope>
    <source>
        <strain evidence="4 5">YIM90600</strain>
    </source>
</reference>
<gene>
    <name evidence="3" type="ORF">CDG81_14205</name>
    <name evidence="4" type="ORF">IL38_15575</name>
</gene>
<evidence type="ECO:0000313" key="6">
    <source>
        <dbReference type="Proteomes" id="UP000215043"/>
    </source>
</evidence>
<evidence type="ECO:0000256" key="2">
    <source>
        <dbReference type="SAM" id="Phobius"/>
    </source>
</evidence>
<organism evidence="3 6">
    <name type="scientific">Actinopolyspora erythraea</name>
    <dbReference type="NCBI Taxonomy" id="414996"/>
    <lineage>
        <taxon>Bacteria</taxon>
        <taxon>Bacillati</taxon>
        <taxon>Actinomycetota</taxon>
        <taxon>Actinomycetes</taxon>
        <taxon>Actinopolysporales</taxon>
        <taxon>Actinopolysporaceae</taxon>
        <taxon>Actinopolyspora</taxon>
    </lineage>
</organism>
<proteinExistence type="predicted"/>
<feature type="transmembrane region" description="Helical" evidence="2">
    <location>
        <begin position="28"/>
        <end position="49"/>
    </location>
</feature>
<evidence type="ECO:0008006" key="7">
    <source>
        <dbReference type="Google" id="ProtNLM"/>
    </source>
</evidence>
<dbReference type="eggNOG" id="ENOG5032C07">
    <property type="taxonomic scope" value="Bacteria"/>
</dbReference>
<keyword evidence="2" id="KW-0472">Membrane</keyword>
<evidence type="ECO:0000256" key="1">
    <source>
        <dbReference type="SAM" id="MobiDB-lite"/>
    </source>
</evidence>
<sequence>MSGDPNAYPPYAPPGGYPPQQQKSKLPWILGGTGGGLLVLGGIIVLLFMTLGGNGPEDAVARYEKLAQRQLTNPLDPPPTSEYDDLLCEEQRQAVRENLRGQTEQASQLSDRELSKLRRSTVTARNVEHDDSSGTFTMRISTPGEEPITQELDLVKEEGSWKVCFSS</sequence>
<dbReference type="Proteomes" id="UP000215043">
    <property type="component" value="Chromosome"/>
</dbReference>
<dbReference type="KEGG" id="aey:CDG81_14205"/>
<accession>A0A099D4M1</accession>
<feature type="region of interest" description="Disordered" evidence="1">
    <location>
        <begin position="1"/>
        <end position="21"/>
    </location>
</feature>
<keyword evidence="5" id="KW-1185">Reference proteome</keyword>
<reference evidence="3 6" key="2">
    <citation type="submission" date="2017-08" db="EMBL/GenBank/DDBJ databases">
        <title>The complete genome sequence of moderately halophilic actinomycete Actinopolyspora erythraea YIM 90600, the producer of novel erythromycin, novel actinopolysporins A-C and tubercidin.</title>
        <authorList>
            <person name="Yin M."/>
            <person name="Tang S."/>
        </authorList>
    </citation>
    <scope>NUCLEOTIDE SEQUENCE [LARGE SCALE GENOMIC DNA]</scope>
    <source>
        <strain evidence="3 6">YIM 90600</strain>
    </source>
</reference>
<dbReference type="HOGENOM" id="CLU_1591061_0_0_11"/>
<evidence type="ECO:0000313" key="5">
    <source>
        <dbReference type="Proteomes" id="UP000029737"/>
    </source>
</evidence>
<evidence type="ECO:0000313" key="4">
    <source>
        <dbReference type="EMBL" id="KGI80772.1"/>
    </source>
</evidence>
<feature type="compositionally biased region" description="Polar residues" evidence="1">
    <location>
        <begin position="100"/>
        <end position="109"/>
    </location>
</feature>
<dbReference type="AlphaFoldDB" id="A0A099D4M1"/>
<feature type="region of interest" description="Disordered" evidence="1">
    <location>
        <begin position="98"/>
        <end position="147"/>
    </location>
</feature>
<name>A0A099D4M1_9ACTN</name>
<dbReference type="Proteomes" id="UP000029737">
    <property type="component" value="Unassembled WGS sequence"/>
</dbReference>